<organism evidence="3 4">
    <name type="scientific">Psylliodes chrysocephalus</name>
    <dbReference type="NCBI Taxonomy" id="3402493"/>
    <lineage>
        <taxon>Eukaryota</taxon>
        <taxon>Metazoa</taxon>
        <taxon>Ecdysozoa</taxon>
        <taxon>Arthropoda</taxon>
        <taxon>Hexapoda</taxon>
        <taxon>Insecta</taxon>
        <taxon>Pterygota</taxon>
        <taxon>Neoptera</taxon>
        <taxon>Endopterygota</taxon>
        <taxon>Coleoptera</taxon>
        <taxon>Polyphaga</taxon>
        <taxon>Cucujiformia</taxon>
        <taxon>Chrysomeloidea</taxon>
        <taxon>Chrysomelidae</taxon>
        <taxon>Galerucinae</taxon>
        <taxon>Alticini</taxon>
        <taxon>Psylliodes</taxon>
    </lineage>
</organism>
<dbReference type="Gene3D" id="2.60.40.790">
    <property type="match status" value="1"/>
</dbReference>
<dbReference type="InterPro" id="IPR011990">
    <property type="entry name" value="TPR-like_helical_dom_sf"/>
</dbReference>
<feature type="compositionally biased region" description="Basic and acidic residues" evidence="1">
    <location>
        <begin position="399"/>
        <end position="448"/>
    </location>
</feature>
<gene>
    <name evidence="3" type="ORF">PSYICH_LOCUS10246</name>
</gene>
<dbReference type="PANTHER" id="PTHR46492:SF1">
    <property type="entry name" value="DYNEIN AXONEMAL ASSEMBLY FACTOR 4"/>
    <property type="match status" value="1"/>
</dbReference>
<evidence type="ECO:0000259" key="2">
    <source>
        <dbReference type="PROSITE" id="PS51203"/>
    </source>
</evidence>
<dbReference type="InterPro" id="IPR007052">
    <property type="entry name" value="CS_dom"/>
</dbReference>
<protein>
    <recommendedName>
        <fullName evidence="2">CS domain-containing protein</fullName>
    </recommendedName>
</protein>
<dbReference type="AlphaFoldDB" id="A0A9P0D398"/>
<proteinExistence type="predicted"/>
<dbReference type="SUPFAM" id="SSF49764">
    <property type="entry name" value="HSP20-like chaperones"/>
    <property type="match status" value="1"/>
</dbReference>
<name>A0A9P0D398_9CUCU</name>
<dbReference type="GO" id="GO:0036159">
    <property type="term" value="P:inner dynein arm assembly"/>
    <property type="evidence" value="ECO:0007669"/>
    <property type="project" value="TreeGrafter"/>
</dbReference>
<dbReference type="GO" id="GO:0003341">
    <property type="term" value="P:cilium movement"/>
    <property type="evidence" value="ECO:0007669"/>
    <property type="project" value="TreeGrafter"/>
</dbReference>
<keyword evidence="4" id="KW-1185">Reference proteome</keyword>
<dbReference type="GO" id="GO:0036158">
    <property type="term" value="P:outer dynein arm assembly"/>
    <property type="evidence" value="ECO:0007669"/>
    <property type="project" value="TreeGrafter"/>
</dbReference>
<feature type="region of interest" description="Disordered" evidence="1">
    <location>
        <begin position="399"/>
        <end position="471"/>
    </location>
</feature>
<dbReference type="InterPro" id="IPR052004">
    <property type="entry name" value="Dynein_assembly_factor_4"/>
</dbReference>
<reference evidence="3" key="1">
    <citation type="submission" date="2022-01" db="EMBL/GenBank/DDBJ databases">
        <authorList>
            <person name="King R."/>
        </authorList>
    </citation>
    <scope>NUCLEOTIDE SEQUENCE</scope>
</reference>
<dbReference type="SUPFAM" id="SSF48452">
    <property type="entry name" value="TPR-like"/>
    <property type="match status" value="1"/>
</dbReference>
<dbReference type="OrthoDB" id="348005at2759"/>
<dbReference type="Gene3D" id="1.25.40.10">
    <property type="entry name" value="Tetratricopeptide repeat domain"/>
    <property type="match status" value="1"/>
</dbReference>
<evidence type="ECO:0000256" key="1">
    <source>
        <dbReference type="SAM" id="MobiDB-lite"/>
    </source>
</evidence>
<dbReference type="Pfam" id="PF04969">
    <property type="entry name" value="CS"/>
    <property type="match status" value="1"/>
</dbReference>
<dbReference type="Proteomes" id="UP001153636">
    <property type="component" value="Chromosome 4"/>
</dbReference>
<dbReference type="EMBL" id="OV651816">
    <property type="protein sequence ID" value="CAH1109457.1"/>
    <property type="molecule type" value="Genomic_DNA"/>
</dbReference>
<feature type="compositionally biased region" description="Basic and acidic residues" evidence="1">
    <location>
        <begin position="456"/>
        <end position="471"/>
    </location>
</feature>
<evidence type="ECO:0000313" key="3">
    <source>
        <dbReference type="EMBL" id="CAH1109457.1"/>
    </source>
</evidence>
<dbReference type="InterPro" id="IPR008978">
    <property type="entry name" value="HSP20-like_chaperone"/>
</dbReference>
<sequence length="482" mass="56952">MPIVIKDYKWKQSDSDIIITVPIPLKNVHESKVDVFISSRFVKVSYEQYYFEAVLERPINKQTSRCTLTNADIVFELEKAEIGEWKCLEPNVSKKEKLEMKKQLLEESFKEIQEHHKTRSDRKHELKRVAVRKQIDLDSAHRQRIDDVRKMEEKKALGDLEEFRKKVANKLRNSGQKAIQPVPKTTTCEEPKKPIPEIPKTRATASLEIDFTPRQFPTPCRESKLEEEHEYLTKQAEARRSVGFVSEDIRPEERNPHFIKAKGDEFLKNKNYLAAISAYSFGITLSKNFVDLYISRSEAHMAQGNYWRAAQDCSTALELLSPICEANLYERALCTGRRGEALCELNMKKQGIPELEFSLKLIDQEHYREVLQKEKVLYENQLRKDEENREKRLKEELEKKAEKERKKKEKELEQKHKEEHEKQNKEKDEKLKQNPKEETKQKEIEYKQVESNIKQEATEQNKDETKQKNIEHELIELKVEEL</sequence>
<dbReference type="PROSITE" id="PS51203">
    <property type="entry name" value="CS"/>
    <property type="match status" value="1"/>
</dbReference>
<feature type="domain" description="CS" evidence="2">
    <location>
        <begin position="3"/>
        <end position="89"/>
    </location>
</feature>
<dbReference type="PANTHER" id="PTHR46492">
    <property type="entry name" value="DYNEIN ASSEMBLY FACTOR 4, AXONEMAL"/>
    <property type="match status" value="1"/>
</dbReference>
<evidence type="ECO:0000313" key="4">
    <source>
        <dbReference type="Proteomes" id="UP001153636"/>
    </source>
</evidence>
<accession>A0A9P0D398</accession>